<dbReference type="GO" id="GO:0007264">
    <property type="term" value="P:small GTPase-mediated signal transduction"/>
    <property type="evidence" value="ECO:0007669"/>
    <property type="project" value="TreeGrafter"/>
</dbReference>
<dbReference type="CDD" id="cd00170">
    <property type="entry name" value="SEC14"/>
    <property type="match status" value="1"/>
</dbReference>
<name>A0A9P7D526_9AGAM</name>
<dbReference type="GO" id="GO:0005737">
    <property type="term" value="C:cytoplasm"/>
    <property type="evidence" value="ECO:0007669"/>
    <property type="project" value="TreeGrafter"/>
</dbReference>
<keyword evidence="2" id="KW-0472">Membrane</keyword>
<feature type="region of interest" description="Disordered" evidence="1">
    <location>
        <begin position="548"/>
        <end position="581"/>
    </location>
</feature>
<keyword evidence="2" id="KW-1133">Transmembrane helix</keyword>
<evidence type="ECO:0000256" key="1">
    <source>
        <dbReference type="SAM" id="MobiDB-lite"/>
    </source>
</evidence>
<dbReference type="PROSITE" id="PS50191">
    <property type="entry name" value="CRAL_TRIO"/>
    <property type="match status" value="1"/>
</dbReference>
<dbReference type="CDD" id="cd00159">
    <property type="entry name" value="RhoGAP"/>
    <property type="match status" value="1"/>
</dbReference>
<dbReference type="EMBL" id="JABBWD010000008">
    <property type="protein sequence ID" value="KAG1780585.1"/>
    <property type="molecule type" value="Genomic_DNA"/>
</dbReference>
<dbReference type="Pfam" id="PF00620">
    <property type="entry name" value="RhoGAP"/>
    <property type="match status" value="1"/>
</dbReference>
<dbReference type="GO" id="GO:0005096">
    <property type="term" value="F:GTPase activator activity"/>
    <property type="evidence" value="ECO:0007669"/>
    <property type="project" value="TreeGrafter"/>
</dbReference>
<organism evidence="5 6">
    <name type="scientific">Suillus placidus</name>
    <dbReference type="NCBI Taxonomy" id="48579"/>
    <lineage>
        <taxon>Eukaryota</taxon>
        <taxon>Fungi</taxon>
        <taxon>Dikarya</taxon>
        <taxon>Basidiomycota</taxon>
        <taxon>Agaricomycotina</taxon>
        <taxon>Agaricomycetes</taxon>
        <taxon>Agaricomycetidae</taxon>
        <taxon>Boletales</taxon>
        <taxon>Suillineae</taxon>
        <taxon>Suillaceae</taxon>
        <taxon>Suillus</taxon>
    </lineage>
</organism>
<gene>
    <name evidence="5" type="ORF">EV702DRAFT_729250</name>
</gene>
<dbReference type="InterPro" id="IPR000198">
    <property type="entry name" value="RhoGAP_dom"/>
</dbReference>
<dbReference type="Gene3D" id="3.40.525.10">
    <property type="entry name" value="CRAL-TRIO lipid binding domain"/>
    <property type="match status" value="1"/>
</dbReference>
<dbReference type="Proteomes" id="UP000714275">
    <property type="component" value="Unassembled WGS sequence"/>
</dbReference>
<feature type="region of interest" description="Disordered" evidence="1">
    <location>
        <begin position="14"/>
        <end position="56"/>
    </location>
</feature>
<dbReference type="InterPro" id="IPR008936">
    <property type="entry name" value="Rho_GTPase_activation_prot"/>
</dbReference>
<dbReference type="PANTHER" id="PTHR45808:SF2">
    <property type="entry name" value="RHO GTPASE-ACTIVATING PROTEIN 68F"/>
    <property type="match status" value="1"/>
</dbReference>
<evidence type="ECO:0000259" key="4">
    <source>
        <dbReference type="PROSITE" id="PS50238"/>
    </source>
</evidence>
<dbReference type="Pfam" id="PF13716">
    <property type="entry name" value="CRAL_TRIO_2"/>
    <property type="match status" value="1"/>
</dbReference>
<dbReference type="PANTHER" id="PTHR45808">
    <property type="entry name" value="RHO GTPASE-ACTIVATING PROTEIN 68F"/>
    <property type="match status" value="1"/>
</dbReference>
<proteinExistence type="predicted"/>
<feature type="compositionally biased region" description="Low complexity" evidence="1">
    <location>
        <begin position="463"/>
        <end position="481"/>
    </location>
</feature>
<evidence type="ECO:0000313" key="6">
    <source>
        <dbReference type="Proteomes" id="UP000714275"/>
    </source>
</evidence>
<dbReference type="AlphaFoldDB" id="A0A9P7D526"/>
<evidence type="ECO:0000313" key="5">
    <source>
        <dbReference type="EMBL" id="KAG1780585.1"/>
    </source>
</evidence>
<evidence type="ECO:0008006" key="7">
    <source>
        <dbReference type="Google" id="ProtNLM"/>
    </source>
</evidence>
<keyword evidence="2" id="KW-0812">Transmembrane</keyword>
<feature type="region of interest" description="Disordered" evidence="1">
    <location>
        <begin position="460"/>
        <end position="491"/>
    </location>
</feature>
<protein>
    <recommendedName>
        <fullName evidence="7">Rho GTPase activation protein</fullName>
    </recommendedName>
</protein>
<evidence type="ECO:0000256" key="2">
    <source>
        <dbReference type="SAM" id="Phobius"/>
    </source>
</evidence>
<dbReference type="SUPFAM" id="SSF52087">
    <property type="entry name" value="CRAL/TRIO domain"/>
    <property type="match status" value="1"/>
</dbReference>
<feature type="compositionally biased region" description="Polar residues" evidence="1">
    <location>
        <begin position="14"/>
        <end position="24"/>
    </location>
</feature>
<evidence type="ECO:0000259" key="3">
    <source>
        <dbReference type="PROSITE" id="PS50191"/>
    </source>
</evidence>
<keyword evidence="6" id="KW-1185">Reference proteome</keyword>
<reference evidence="5" key="1">
    <citation type="journal article" date="2020" name="New Phytol.">
        <title>Comparative genomics reveals dynamic genome evolution in host specialist ectomycorrhizal fungi.</title>
        <authorList>
            <person name="Lofgren L.A."/>
            <person name="Nguyen N.H."/>
            <person name="Vilgalys R."/>
            <person name="Ruytinx J."/>
            <person name="Liao H.L."/>
            <person name="Branco S."/>
            <person name="Kuo A."/>
            <person name="LaButti K."/>
            <person name="Lipzen A."/>
            <person name="Andreopoulos W."/>
            <person name="Pangilinan J."/>
            <person name="Riley R."/>
            <person name="Hundley H."/>
            <person name="Na H."/>
            <person name="Barry K."/>
            <person name="Grigoriev I.V."/>
            <person name="Stajich J.E."/>
            <person name="Kennedy P.G."/>
        </authorList>
    </citation>
    <scope>NUCLEOTIDE SEQUENCE</scope>
    <source>
        <strain evidence="5">DOB743</strain>
    </source>
</reference>
<feature type="domain" description="Rho-GAP" evidence="4">
    <location>
        <begin position="227"/>
        <end position="452"/>
    </location>
</feature>
<accession>A0A9P7D526</accession>
<dbReference type="SMART" id="SM00324">
    <property type="entry name" value="RhoGAP"/>
    <property type="match status" value="1"/>
</dbReference>
<dbReference type="InterPro" id="IPR036865">
    <property type="entry name" value="CRAL-TRIO_dom_sf"/>
</dbReference>
<dbReference type="InterPro" id="IPR001251">
    <property type="entry name" value="CRAL-TRIO_dom"/>
</dbReference>
<dbReference type="OrthoDB" id="19923at2759"/>
<sequence>MPTSLKQRLAALSLAQSSPTSPLGSDSAPHSHISRRKVFNPPWKRTPGATGDEPGARDKVQEVMGKVIFQAGVDFETRPMVILSASALPDPQEVSYDLLLQRILSYLDLFVESDYTVVFFAAGGRYAPNWNWVWKAYRSLSRKYRKNLKRLLIVHSSFFSKMLFSLAGAVVSPKFFRKIVYVDTLSELATQVPLTQIDIPPAAYKENLKQEQHIVLPTPVRSSVFGVPLEELMGHDGEKGSIPRVLKDSIHDLLSSGLNEEGIFRRSPSSVLLKQVQEAYDRGQVVSLQSFNDPHLAAVLLKKYLRDLPEPPFPESLYPDIRRCPTPSNDSTSTLATAYIRDTLLSQLMPCMYILLSNIFYVLHEVSLGSNVNRMDAHNLAIVICPNLVKSSDPMQDVLLCSIPSGPSMSSTAFTIATPTQAALSSSTEISDGGTTLGSIVKLCIQRYYEIFDEVHDRAEAVPPSTRRSPSPPSSEGSSGSQLKQARPLSLRSDDEDIDDAMLVMPIGPSGSGTVFTNEHLASVWGGGGSGGGADANVFPYQPRRRKFPASGARNAGAGNESGVGSVNDESHNGAGHRHRSIARSTISIEHPGSVFGSGRGSISIGRGTLRKASGSGVEAMGITACGFFTPPSTAPVPTPRKRRAWV</sequence>
<dbReference type="PROSITE" id="PS50238">
    <property type="entry name" value="RHOGAP"/>
    <property type="match status" value="1"/>
</dbReference>
<feature type="transmembrane region" description="Helical" evidence="2">
    <location>
        <begin position="151"/>
        <end position="171"/>
    </location>
</feature>
<dbReference type="Gene3D" id="1.10.555.10">
    <property type="entry name" value="Rho GTPase activation protein"/>
    <property type="match status" value="1"/>
</dbReference>
<comment type="caution">
    <text evidence="5">The sequence shown here is derived from an EMBL/GenBank/DDBJ whole genome shotgun (WGS) entry which is preliminary data.</text>
</comment>
<feature type="domain" description="CRAL-TRIO" evidence="3">
    <location>
        <begin position="56"/>
        <end position="212"/>
    </location>
</feature>
<dbReference type="SUPFAM" id="SSF48350">
    <property type="entry name" value="GTPase activation domain, GAP"/>
    <property type="match status" value="1"/>
</dbReference>